<feature type="domain" description="N-acetyltransferase" evidence="1">
    <location>
        <begin position="14"/>
        <end position="165"/>
    </location>
</feature>
<gene>
    <name evidence="2" type="ORF">OBBRIDRAFT_448449</name>
</gene>
<dbReference type="OrthoDB" id="329272at2759"/>
<accession>A0A8E2DUP7</accession>
<dbReference type="GO" id="GO:0006048">
    <property type="term" value="P:UDP-N-acetylglucosamine biosynthetic process"/>
    <property type="evidence" value="ECO:0007669"/>
    <property type="project" value="UniProtKB-UniPathway"/>
</dbReference>
<dbReference type="PROSITE" id="PS51186">
    <property type="entry name" value="GNAT"/>
    <property type="match status" value="1"/>
</dbReference>
<dbReference type="InterPro" id="IPR039143">
    <property type="entry name" value="GNPNAT1-like"/>
</dbReference>
<proteinExistence type="predicted"/>
<dbReference type="InterPro" id="IPR000182">
    <property type="entry name" value="GNAT_dom"/>
</dbReference>
<name>A0A8E2DUP7_9APHY</name>
<dbReference type="Gene3D" id="3.40.630.30">
    <property type="match status" value="1"/>
</dbReference>
<evidence type="ECO:0000313" key="2">
    <source>
        <dbReference type="EMBL" id="OCH96003.1"/>
    </source>
</evidence>
<evidence type="ECO:0000313" key="3">
    <source>
        <dbReference type="Proteomes" id="UP000250043"/>
    </source>
</evidence>
<dbReference type="Proteomes" id="UP000250043">
    <property type="component" value="Unassembled WGS sequence"/>
</dbReference>
<keyword evidence="2" id="KW-0012">Acyltransferase</keyword>
<sequence>MALAPEHSILTVPAVGQPARDALRQQCYDVRIDVFSHEQGFPLDTEIDDLDAAATHFLLRLEPSHKPIGTIRCTKHAEYYKLSRLAVLKDYRKFRFGRELVLALHEFVRQDATASGTHGAVKIVAHSQIPVMPFYAKFGYEPEGGEFDEDGAPHQKMVNHLSVSD</sequence>
<dbReference type="UniPathway" id="UPA00113">
    <property type="reaction ID" value="UER00529"/>
</dbReference>
<organism evidence="2 3">
    <name type="scientific">Obba rivulosa</name>
    <dbReference type="NCBI Taxonomy" id="1052685"/>
    <lineage>
        <taxon>Eukaryota</taxon>
        <taxon>Fungi</taxon>
        <taxon>Dikarya</taxon>
        <taxon>Basidiomycota</taxon>
        <taxon>Agaricomycotina</taxon>
        <taxon>Agaricomycetes</taxon>
        <taxon>Polyporales</taxon>
        <taxon>Gelatoporiaceae</taxon>
        <taxon>Obba</taxon>
    </lineage>
</organism>
<dbReference type="GO" id="GO:0008080">
    <property type="term" value="F:N-acetyltransferase activity"/>
    <property type="evidence" value="ECO:0007669"/>
    <property type="project" value="TreeGrafter"/>
</dbReference>
<dbReference type="PANTHER" id="PTHR13355:SF22">
    <property type="entry name" value="SLL0786 PROTEIN"/>
    <property type="match status" value="1"/>
</dbReference>
<keyword evidence="2" id="KW-0808">Transferase</keyword>
<evidence type="ECO:0000259" key="1">
    <source>
        <dbReference type="PROSITE" id="PS51186"/>
    </source>
</evidence>
<dbReference type="AlphaFoldDB" id="A0A8E2DUP7"/>
<dbReference type="PANTHER" id="PTHR13355">
    <property type="entry name" value="GLUCOSAMINE 6-PHOSPHATE N-ACETYLTRANSFERASE"/>
    <property type="match status" value="1"/>
</dbReference>
<keyword evidence="3" id="KW-1185">Reference proteome</keyword>
<dbReference type="Pfam" id="PF13673">
    <property type="entry name" value="Acetyltransf_10"/>
    <property type="match status" value="1"/>
</dbReference>
<dbReference type="SUPFAM" id="SSF55729">
    <property type="entry name" value="Acyl-CoA N-acyltransferases (Nat)"/>
    <property type="match status" value="1"/>
</dbReference>
<dbReference type="EMBL" id="KV722333">
    <property type="protein sequence ID" value="OCH96003.1"/>
    <property type="molecule type" value="Genomic_DNA"/>
</dbReference>
<protein>
    <submittedName>
        <fullName evidence="2">Acyl-CoA N-acyltransferase</fullName>
    </submittedName>
</protein>
<reference evidence="2 3" key="1">
    <citation type="submission" date="2016-07" db="EMBL/GenBank/DDBJ databases">
        <title>Draft genome of the white-rot fungus Obba rivulosa 3A-2.</title>
        <authorList>
            <consortium name="DOE Joint Genome Institute"/>
            <person name="Miettinen O."/>
            <person name="Riley R."/>
            <person name="Acob R."/>
            <person name="Barry K."/>
            <person name="Cullen D."/>
            <person name="De Vries R."/>
            <person name="Hainaut M."/>
            <person name="Hatakka A."/>
            <person name="Henrissat B."/>
            <person name="Hilden K."/>
            <person name="Kuo R."/>
            <person name="Labutti K."/>
            <person name="Lipzen A."/>
            <person name="Makela M.R."/>
            <person name="Sandor L."/>
            <person name="Spatafora J.W."/>
            <person name="Grigoriev I.V."/>
            <person name="Hibbett D.S."/>
        </authorList>
    </citation>
    <scope>NUCLEOTIDE SEQUENCE [LARGE SCALE GENOMIC DNA]</scope>
    <source>
        <strain evidence="2 3">3A-2</strain>
    </source>
</reference>
<dbReference type="InterPro" id="IPR016181">
    <property type="entry name" value="Acyl_CoA_acyltransferase"/>
</dbReference>